<comment type="cofactor">
    <cofactor evidence="1">
        <name>[4Fe-4S] cluster</name>
        <dbReference type="ChEBI" id="CHEBI:49883"/>
    </cofactor>
</comment>
<dbReference type="Gene3D" id="3.20.20.70">
    <property type="entry name" value="Aldolase class I"/>
    <property type="match status" value="1"/>
</dbReference>
<dbReference type="InterPro" id="IPR007197">
    <property type="entry name" value="rSAM"/>
</dbReference>
<dbReference type="RefSeq" id="WP_136494305.1">
    <property type="nucleotide sequence ID" value="NZ_CP046052.1"/>
</dbReference>
<keyword evidence="5" id="KW-0411">Iron-sulfur</keyword>
<dbReference type="AlphaFoldDB" id="A0A6B8KJE5"/>
<dbReference type="CDD" id="cd01335">
    <property type="entry name" value="Radical_SAM"/>
    <property type="match status" value="1"/>
</dbReference>
<evidence type="ECO:0000256" key="1">
    <source>
        <dbReference type="ARBA" id="ARBA00001966"/>
    </source>
</evidence>
<evidence type="ECO:0000259" key="6">
    <source>
        <dbReference type="PROSITE" id="PS51918"/>
    </source>
</evidence>
<dbReference type="GO" id="GO:0003824">
    <property type="term" value="F:catalytic activity"/>
    <property type="evidence" value="ECO:0007669"/>
    <property type="project" value="InterPro"/>
</dbReference>
<keyword evidence="3" id="KW-0479">Metal-binding</keyword>
<proteinExistence type="predicted"/>
<keyword evidence="4" id="KW-0408">Iron</keyword>
<reference evidence="7 8" key="1">
    <citation type="submission" date="2019-11" db="EMBL/GenBank/DDBJ databases">
        <title>The genome sequence of Methylocystis heyeri.</title>
        <authorList>
            <person name="Oshkin I.Y."/>
            <person name="Miroshnikov K."/>
            <person name="Dedysh S.N."/>
        </authorList>
    </citation>
    <scope>NUCLEOTIDE SEQUENCE [LARGE SCALE GENOMIC DNA]</scope>
    <source>
        <strain evidence="7 8">H2</strain>
    </source>
</reference>
<keyword evidence="8" id="KW-1185">Reference proteome</keyword>
<dbReference type="KEGG" id="mhey:H2LOC_019300"/>
<dbReference type="PANTHER" id="PTHR11228:SF7">
    <property type="entry name" value="PQQA PEPTIDE CYCLASE"/>
    <property type="match status" value="1"/>
</dbReference>
<dbReference type="InterPro" id="IPR013785">
    <property type="entry name" value="Aldolase_TIM"/>
</dbReference>
<evidence type="ECO:0000256" key="2">
    <source>
        <dbReference type="ARBA" id="ARBA00022691"/>
    </source>
</evidence>
<evidence type="ECO:0000256" key="5">
    <source>
        <dbReference type="ARBA" id="ARBA00023014"/>
    </source>
</evidence>
<dbReference type="Pfam" id="PF04055">
    <property type="entry name" value="Radical_SAM"/>
    <property type="match status" value="1"/>
</dbReference>
<keyword evidence="2" id="KW-0949">S-adenosyl-L-methionine</keyword>
<dbReference type="SFLD" id="SFLDS00029">
    <property type="entry name" value="Radical_SAM"/>
    <property type="match status" value="1"/>
</dbReference>
<dbReference type="GO" id="GO:0051536">
    <property type="term" value="F:iron-sulfur cluster binding"/>
    <property type="evidence" value="ECO:0007669"/>
    <property type="project" value="UniProtKB-KW"/>
</dbReference>
<dbReference type="PROSITE" id="PS51918">
    <property type="entry name" value="RADICAL_SAM"/>
    <property type="match status" value="1"/>
</dbReference>
<dbReference type="PANTHER" id="PTHR11228">
    <property type="entry name" value="RADICAL SAM DOMAIN PROTEIN"/>
    <property type="match status" value="1"/>
</dbReference>
<gene>
    <name evidence="7" type="ORF">H2LOC_019300</name>
</gene>
<evidence type="ECO:0000256" key="4">
    <source>
        <dbReference type="ARBA" id="ARBA00023004"/>
    </source>
</evidence>
<organism evidence="7 8">
    <name type="scientific">Methylocystis heyeri</name>
    <dbReference type="NCBI Taxonomy" id="391905"/>
    <lineage>
        <taxon>Bacteria</taxon>
        <taxon>Pseudomonadati</taxon>
        <taxon>Pseudomonadota</taxon>
        <taxon>Alphaproteobacteria</taxon>
        <taxon>Hyphomicrobiales</taxon>
        <taxon>Methylocystaceae</taxon>
        <taxon>Methylocystis</taxon>
    </lineage>
</organism>
<dbReference type="SUPFAM" id="SSF102114">
    <property type="entry name" value="Radical SAM enzymes"/>
    <property type="match status" value="1"/>
</dbReference>
<evidence type="ECO:0000313" key="7">
    <source>
        <dbReference type="EMBL" id="QGM47649.1"/>
    </source>
</evidence>
<accession>A0A6B8KJE5</accession>
<dbReference type="OrthoDB" id="9782387at2"/>
<dbReference type="Proteomes" id="UP000309061">
    <property type="component" value="Chromosome"/>
</dbReference>
<sequence length="340" mass="38783">MSKLASYASMMQRIRPLQAMPKVWNYLKYRTRKRHAVTRVSRSAPQIASLLLTKRCNLTCDFCNVGSFLHDENTKWKNLEANLETVKKIFENPLFDNCLLVDLLGGEPLLVKELAPIVSFLTKRGHLTNITTNGTRLLRHVAELRDAGISRICVSIYEENRAVIERDLAQINAIFPVHTCLILFRKDVENAPDALIERVRYLRDSGCLDVRFWMYRPIGETASEDELLFEDDPCYLSFKARMDEAVPGFCFWPAVTKQGPLKKLCPQLWQRVGCDMSGRMAVCCGTDMLLPGPEGNIFESDPDVVYNHPILVQMREQLLDPNAEPPEMCKTCNLLSDPGW</sequence>
<protein>
    <submittedName>
        <fullName evidence="7">Radical SAM protein</fullName>
    </submittedName>
</protein>
<name>A0A6B8KJE5_9HYPH</name>
<dbReference type="InterPro" id="IPR050377">
    <property type="entry name" value="Radical_SAM_PqqE_MftC-like"/>
</dbReference>
<dbReference type="InterPro" id="IPR058240">
    <property type="entry name" value="rSAM_sf"/>
</dbReference>
<dbReference type="SFLD" id="SFLDG01067">
    <property type="entry name" value="SPASM/twitch_domain_containing"/>
    <property type="match status" value="1"/>
</dbReference>
<dbReference type="GO" id="GO:0046872">
    <property type="term" value="F:metal ion binding"/>
    <property type="evidence" value="ECO:0007669"/>
    <property type="project" value="UniProtKB-KW"/>
</dbReference>
<evidence type="ECO:0000313" key="8">
    <source>
        <dbReference type="Proteomes" id="UP000309061"/>
    </source>
</evidence>
<dbReference type="EMBL" id="CP046052">
    <property type="protein sequence ID" value="QGM47649.1"/>
    <property type="molecule type" value="Genomic_DNA"/>
</dbReference>
<feature type="domain" description="Radical SAM core" evidence="6">
    <location>
        <begin position="42"/>
        <end position="254"/>
    </location>
</feature>
<evidence type="ECO:0000256" key="3">
    <source>
        <dbReference type="ARBA" id="ARBA00022723"/>
    </source>
</evidence>